<dbReference type="EMBL" id="AOHX01000039">
    <property type="protein sequence ID" value="ELY44317.1"/>
    <property type="molecule type" value="Genomic_DNA"/>
</dbReference>
<proteinExistence type="predicted"/>
<gene>
    <name evidence="1" type="ORF">C495_10459</name>
</gene>
<dbReference type="AlphaFoldDB" id="L9W4P9"/>
<dbReference type="eggNOG" id="arCOG02829">
    <property type="taxonomic scope" value="Archaea"/>
</dbReference>
<name>L9W4P9_9EURY</name>
<keyword evidence="2" id="KW-1185">Reference proteome</keyword>
<protein>
    <submittedName>
        <fullName evidence="1">Uncharacterized protein</fullName>
    </submittedName>
</protein>
<organism evidence="1 2">
    <name type="scientific">Natronorubrum sulfidifaciens JCM 14089</name>
    <dbReference type="NCBI Taxonomy" id="1230460"/>
    <lineage>
        <taxon>Archaea</taxon>
        <taxon>Methanobacteriati</taxon>
        <taxon>Methanobacteriota</taxon>
        <taxon>Stenosarchaea group</taxon>
        <taxon>Halobacteria</taxon>
        <taxon>Halobacteriales</taxon>
        <taxon>Natrialbaceae</taxon>
        <taxon>Natronorubrum</taxon>
    </lineage>
</organism>
<dbReference type="PATRIC" id="fig|1230460.4.peg.2123"/>
<sequence length="269" mass="29326">MDWRTAGVVIGVLALVCLGLVFTAVYPVSTDESHAALASSERFSVSDADEYHVSAALRVDGTSTLELEGVVTGDGARYQSLTQDGVRSESYQETPGEATYGRIVLDDDSTVDRRLESIERDETRALISTERDGDSVVLVVRENASEDLADDISGSASVFTRSLHVAAYDRVEETDETAIYEPQGGWFDEAKAYRITDASGTVAVDNDTHAVTSAAVSWEVTTRAETYLQYLLTSVVADETEPHEITYEFETTDVDPVAPDWVETARDES</sequence>
<evidence type="ECO:0000313" key="2">
    <source>
        <dbReference type="Proteomes" id="UP000011661"/>
    </source>
</evidence>
<accession>L9W4P9</accession>
<dbReference type="RefSeq" id="WP_008162635.1">
    <property type="nucleotide sequence ID" value="NZ_AOHX01000039.1"/>
</dbReference>
<reference evidence="1 2" key="1">
    <citation type="journal article" date="2014" name="PLoS Genet.">
        <title>Phylogenetically driven sequencing of extremely halophilic archaea reveals strategies for static and dynamic osmo-response.</title>
        <authorList>
            <person name="Becker E.A."/>
            <person name="Seitzer P.M."/>
            <person name="Tritt A."/>
            <person name="Larsen D."/>
            <person name="Krusor M."/>
            <person name="Yao A.I."/>
            <person name="Wu D."/>
            <person name="Madern D."/>
            <person name="Eisen J.A."/>
            <person name="Darling A.E."/>
            <person name="Facciotti M.T."/>
        </authorList>
    </citation>
    <scope>NUCLEOTIDE SEQUENCE [LARGE SCALE GENOMIC DNA]</scope>
    <source>
        <strain evidence="1 2">JCM 14089</strain>
    </source>
</reference>
<dbReference type="Proteomes" id="UP000011661">
    <property type="component" value="Unassembled WGS sequence"/>
</dbReference>
<comment type="caution">
    <text evidence="1">The sequence shown here is derived from an EMBL/GenBank/DDBJ whole genome shotgun (WGS) entry which is preliminary data.</text>
</comment>
<dbReference type="OrthoDB" id="181764at2157"/>
<evidence type="ECO:0000313" key="1">
    <source>
        <dbReference type="EMBL" id="ELY44317.1"/>
    </source>
</evidence>